<proteinExistence type="predicted"/>
<comment type="caution">
    <text evidence="1">The sequence shown here is derived from an EMBL/GenBank/DDBJ whole genome shotgun (WGS) entry which is preliminary data.</text>
</comment>
<name>A0A402C348_RHOWR</name>
<dbReference type="AlphaFoldDB" id="A0A402C348"/>
<protein>
    <submittedName>
        <fullName evidence="1">Uncharacterized protein</fullName>
    </submittedName>
</protein>
<dbReference type="EMBL" id="BHYM01000014">
    <property type="protein sequence ID" value="GCE38065.1"/>
    <property type="molecule type" value="Genomic_DNA"/>
</dbReference>
<dbReference type="Proteomes" id="UP000287519">
    <property type="component" value="Unassembled WGS sequence"/>
</dbReference>
<keyword evidence="2" id="KW-1185">Reference proteome</keyword>
<organism evidence="1 2">
    <name type="scientific">Rhodococcus wratislaviensis</name>
    <name type="common">Tsukamurella wratislaviensis</name>
    <dbReference type="NCBI Taxonomy" id="44752"/>
    <lineage>
        <taxon>Bacteria</taxon>
        <taxon>Bacillati</taxon>
        <taxon>Actinomycetota</taxon>
        <taxon>Actinomycetes</taxon>
        <taxon>Mycobacteriales</taxon>
        <taxon>Nocardiaceae</taxon>
        <taxon>Rhodococcus</taxon>
    </lineage>
</organism>
<reference evidence="1 2" key="1">
    <citation type="submission" date="2018-11" db="EMBL/GenBank/DDBJ databases">
        <title>Microbial catabolism of amino acid.</title>
        <authorList>
            <person name="Hibi M."/>
            <person name="Ogawa J."/>
        </authorList>
    </citation>
    <scope>NUCLEOTIDE SEQUENCE [LARGE SCALE GENOMIC DNA]</scope>
    <source>
        <strain evidence="1 2">C31-06</strain>
    </source>
</reference>
<accession>A0A402C348</accession>
<sequence length="46" mass="4896">MRQGGLSSVVVSCERPRVSATRDACVTEETVVANSNHSCHTSHTVP</sequence>
<evidence type="ECO:0000313" key="2">
    <source>
        <dbReference type="Proteomes" id="UP000287519"/>
    </source>
</evidence>
<gene>
    <name evidence="1" type="ORF">Rhow_001004</name>
</gene>
<evidence type="ECO:0000313" key="1">
    <source>
        <dbReference type="EMBL" id="GCE38065.1"/>
    </source>
</evidence>